<dbReference type="InterPro" id="IPR000326">
    <property type="entry name" value="PAP2/HPO"/>
</dbReference>
<keyword evidence="1" id="KW-0812">Transmembrane</keyword>
<dbReference type="EMBL" id="UPXZ01000037">
    <property type="protein sequence ID" value="VBB47015.1"/>
    <property type="molecule type" value="Genomic_DNA"/>
</dbReference>
<proteinExistence type="predicted"/>
<feature type="transmembrane region" description="Helical" evidence="1">
    <location>
        <begin position="157"/>
        <end position="175"/>
    </location>
</feature>
<evidence type="ECO:0000313" key="3">
    <source>
        <dbReference type="EMBL" id="VBB47015.1"/>
    </source>
</evidence>
<dbReference type="Pfam" id="PF01569">
    <property type="entry name" value="PAP2"/>
    <property type="match status" value="1"/>
</dbReference>
<feature type="transmembrane region" description="Helical" evidence="1">
    <location>
        <begin position="7"/>
        <end position="30"/>
    </location>
</feature>
<feature type="transmembrane region" description="Helical" evidence="1">
    <location>
        <begin position="106"/>
        <end position="125"/>
    </location>
</feature>
<dbReference type="Gene3D" id="1.20.144.10">
    <property type="entry name" value="Phosphatidic acid phosphatase type 2/haloperoxidase"/>
    <property type="match status" value="1"/>
</dbReference>
<dbReference type="InterPro" id="IPR036938">
    <property type="entry name" value="PAP2/HPO_sf"/>
</dbReference>
<evidence type="ECO:0000256" key="1">
    <source>
        <dbReference type="SAM" id="Phobius"/>
    </source>
</evidence>
<feature type="transmembrane region" description="Helical" evidence="1">
    <location>
        <begin position="36"/>
        <end position="61"/>
    </location>
</feature>
<keyword evidence="1" id="KW-1133">Transmembrane helix</keyword>
<dbReference type="CDD" id="cd01610">
    <property type="entry name" value="PAP2_like"/>
    <property type="match status" value="1"/>
</dbReference>
<sequence>MRTLLKIISYLFQPLLMPLFGIIILLQTPVFKFFPLWYHIIAISGTILFTAILPTLPIVWMMRKGEIHDMFISKREERTMPYLFSLLAYVFWVLFLSRTLHFPMSLLVLAIGCVVSIFVMVLINLKWKISAHATGIGGLAGGIFGVCYQMAINPVWLFVAVVVVSGLVAISRIYLKAHTISQVIVGFLLGFLVVFVPSLFF</sequence>
<evidence type="ECO:0000259" key="2">
    <source>
        <dbReference type="Pfam" id="PF01569"/>
    </source>
</evidence>
<feature type="transmembrane region" description="Helical" evidence="1">
    <location>
        <begin position="82"/>
        <end position="100"/>
    </location>
</feature>
<keyword evidence="1" id="KW-0472">Membrane</keyword>
<feature type="transmembrane region" description="Helical" evidence="1">
    <location>
        <begin position="182"/>
        <end position="200"/>
    </location>
</feature>
<gene>
    <name evidence="3" type="ORF">TRIP_D420003</name>
</gene>
<accession>A0A653AGI9</accession>
<dbReference type="AlphaFoldDB" id="A0A653AGI9"/>
<dbReference type="SUPFAM" id="SSF48317">
    <property type="entry name" value="Acid phosphatase/Vanadium-dependent haloperoxidase"/>
    <property type="match status" value="1"/>
</dbReference>
<protein>
    <submittedName>
        <fullName evidence="3">Phosphoesterase PA-phosphatase related protein</fullName>
    </submittedName>
</protein>
<organism evidence="3">
    <name type="scientific">uncultured Paludibacter sp</name>
    <dbReference type="NCBI Taxonomy" id="497635"/>
    <lineage>
        <taxon>Bacteria</taxon>
        <taxon>Pseudomonadati</taxon>
        <taxon>Bacteroidota</taxon>
        <taxon>Bacteroidia</taxon>
        <taxon>Bacteroidales</taxon>
        <taxon>Paludibacteraceae</taxon>
        <taxon>Paludibacter</taxon>
        <taxon>environmental samples</taxon>
    </lineage>
</organism>
<name>A0A653AGI9_9BACT</name>
<feature type="domain" description="Phosphatidic acid phosphatase type 2/haloperoxidase" evidence="2">
    <location>
        <begin position="129"/>
        <end position="196"/>
    </location>
</feature>
<reference evidence="3" key="1">
    <citation type="submission" date="2018-07" db="EMBL/GenBank/DDBJ databases">
        <authorList>
            <consortium name="Genoscope - CEA"/>
            <person name="William W."/>
        </authorList>
    </citation>
    <scope>NUCLEOTIDE SEQUENCE</scope>
    <source>
        <strain evidence="3">IK1</strain>
    </source>
</reference>
<feature type="transmembrane region" description="Helical" evidence="1">
    <location>
        <begin position="132"/>
        <end position="151"/>
    </location>
</feature>